<comment type="caution">
    <text evidence="1">The sequence shown here is derived from an EMBL/GenBank/DDBJ whole genome shotgun (WGS) entry which is preliminary data.</text>
</comment>
<protein>
    <submittedName>
        <fullName evidence="1">Gpi transamidase component pig-t-related</fullName>
    </submittedName>
</protein>
<reference evidence="1" key="1">
    <citation type="submission" date="2022-04" db="EMBL/GenBank/DDBJ databases">
        <title>Chromosome-scale genome assembly of Holotrichia oblita Faldermann.</title>
        <authorList>
            <person name="Rongchong L."/>
        </authorList>
    </citation>
    <scope>NUCLEOTIDE SEQUENCE</scope>
    <source>
        <strain evidence="1">81SQS9</strain>
    </source>
</reference>
<keyword evidence="2" id="KW-1185">Reference proteome</keyword>
<evidence type="ECO:0000313" key="2">
    <source>
        <dbReference type="Proteomes" id="UP001056778"/>
    </source>
</evidence>
<sequence>MIPEQLIQHLLEKWKYDHATLLSDESQDDFNSYFISSDSKYSQNSIYGAPNSVHPDSYFPEPIHIPKPAYPAFYPSGNSYIPPRTHNHSHFTGYPDRRPSPPFFEPHIANQLLSYKISKNPYVHSQYSGLQNTYKLLGQPQIIQYHQDDWWKRYCIVSVLK</sequence>
<gene>
    <name evidence="1" type="ORF">MML48_3g00002238</name>
</gene>
<proteinExistence type="predicted"/>
<accession>A0ACB9TDF2</accession>
<name>A0ACB9TDF2_HOLOL</name>
<dbReference type="EMBL" id="CM043017">
    <property type="protein sequence ID" value="KAI4464833.1"/>
    <property type="molecule type" value="Genomic_DNA"/>
</dbReference>
<evidence type="ECO:0000313" key="1">
    <source>
        <dbReference type="EMBL" id="KAI4464833.1"/>
    </source>
</evidence>
<dbReference type="Proteomes" id="UP001056778">
    <property type="component" value="Chromosome 3"/>
</dbReference>
<organism evidence="1 2">
    <name type="scientific">Holotrichia oblita</name>
    <name type="common">Chafer beetle</name>
    <dbReference type="NCBI Taxonomy" id="644536"/>
    <lineage>
        <taxon>Eukaryota</taxon>
        <taxon>Metazoa</taxon>
        <taxon>Ecdysozoa</taxon>
        <taxon>Arthropoda</taxon>
        <taxon>Hexapoda</taxon>
        <taxon>Insecta</taxon>
        <taxon>Pterygota</taxon>
        <taxon>Neoptera</taxon>
        <taxon>Endopterygota</taxon>
        <taxon>Coleoptera</taxon>
        <taxon>Polyphaga</taxon>
        <taxon>Scarabaeiformia</taxon>
        <taxon>Scarabaeidae</taxon>
        <taxon>Melolonthinae</taxon>
        <taxon>Holotrichia</taxon>
    </lineage>
</organism>